<name>A0A496PJD1_9MICC</name>
<evidence type="ECO:0000313" key="2">
    <source>
        <dbReference type="EMBL" id="RKW70611.1"/>
    </source>
</evidence>
<comment type="caution">
    <text evidence="2">The sequence shown here is derived from an EMBL/GenBank/DDBJ whole genome shotgun (WGS) entry which is preliminary data.</text>
</comment>
<reference evidence="2 3" key="1">
    <citation type="submission" date="2018-07" db="EMBL/GenBank/DDBJ databases">
        <title>Arthrobacter sp. nov., isolated from raw cow's milk with high bacterial count.</title>
        <authorList>
            <person name="Hahne J."/>
            <person name="Isele D."/>
            <person name="Lipski A."/>
        </authorList>
    </citation>
    <scope>NUCLEOTIDE SEQUENCE [LARGE SCALE GENOMIC DNA]</scope>
    <source>
        <strain evidence="2 3">JZ R-183</strain>
    </source>
</reference>
<feature type="domain" description="DUF1023" evidence="1">
    <location>
        <begin position="15"/>
        <end position="80"/>
    </location>
</feature>
<gene>
    <name evidence="2" type="ORF">DWQ67_05680</name>
</gene>
<organism evidence="2 3">
    <name type="scientific">Galactobacter caseinivorans</name>
    <dbReference type="NCBI Taxonomy" id="2676123"/>
    <lineage>
        <taxon>Bacteria</taxon>
        <taxon>Bacillati</taxon>
        <taxon>Actinomycetota</taxon>
        <taxon>Actinomycetes</taxon>
        <taxon>Micrococcales</taxon>
        <taxon>Micrococcaceae</taxon>
        <taxon>Galactobacter</taxon>
    </lineage>
</organism>
<dbReference type="EMBL" id="QQXL01000003">
    <property type="protein sequence ID" value="RKW70611.1"/>
    <property type="molecule type" value="Genomic_DNA"/>
</dbReference>
<accession>A0A496PJD1</accession>
<sequence>MDGFMDGFRAARGGDAPERVNVLAHSYGSTTAAEGLWATRYRVNSFVNYGSVGFTLDQPVTAINADQIFRTKGELDLVANAGLGAGGQSRKDPQDLGAIDFSATDEGGLRGVDGHSAHLEGGVGYLTPGSTSLSHIIEIIKRGRP</sequence>
<dbReference type="Proteomes" id="UP000273119">
    <property type="component" value="Unassembled WGS sequence"/>
</dbReference>
<evidence type="ECO:0000313" key="3">
    <source>
        <dbReference type="Proteomes" id="UP000273119"/>
    </source>
</evidence>
<dbReference type="AlphaFoldDB" id="A0A496PJD1"/>
<evidence type="ECO:0000259" key="1">
    <source>
        <dbReference type="Pfam" id="PF06259"/>
    </source>
</evidence>
<protein>
    <recommendedName>
        <fullName evidence="1">DUF1023 domain-containing protein</fullName>
    </recommendedName>
</protein>
<dbReference type="Pfam" id="PF06259">
    <property type="entry name" value="Abhydrolase_8"/>
    <property type="match status" value="1"/>
</dbReference>
<proteinExistence type="predicted"/>
<dbReference type="InterPro" id="IPR010427">
    <property type="entry name" value="DUF1023"/>
</dbReference>
<keyword evidence="3" id="KW-1185">Reference proteome</keyword>